<keyword evidence="3" id="KW-1185">Reference proteome</keyword>
<dbReference type="Proteomes" id="UP000332515">
    <property type="component" value="Unassembled WGS sequence"/>
</dbReference>
<comment type="caution">
    <text evidence="2">The sequence shown here is derived from an EMBL/GenBank/DDBJ whole genome shotgun (WGS) entry which is preliminary data.</text>
</comment>
<dbReference type="InterPro" id="IPR019253">
    <property type="entry name" value="DUF2244_TM"/>
</dbReference>
<proteinExistence type="predicted"/>
<dbReference type="Pfam" id="PF10003">
    <property type="entry name" value="DUF2244"/>
    <property type="match status" value="1"/>
</dbReference>
<dbReference type="RefSeq" id="WP_153480715.1">
    <property type="nucleotide sequence ID" value="NZ_VWNA01000001.1"/>
</dbReference>
<organism evidence="2 3">
    <name type="scientific">Segnochrobactrum spirostomi</name>
    <dbReference type="NCBI Taxonomy" id="2608987"/>
    <lineage>
        <taxon>Bacteria</taxon>
        <taxon>Pseudomonadati</taxon>
        <taxon>Pseudomonadota</taxon>
        <taxon>Alphaproteobacteria</taxon>
        <taxon>Hyphomicrobiales</taxon>
        <taxon>Segnochrobactraceae</taxon>
        <taxon>Segnochrobactrum</taxon>
    </lineage>
</organism>
<keyword evidence="1" id="KW-0472">Membrane</keyword>
<evidence type="ECO:0000313" key="3">
    <source>
        <dbReference type="Proteomes" id="UP000332515"/>
    </source>
</evidence>
<accession>A0A6A7Y1W7</accession>
<name>A0A6A7Y1W7_9HYPH</name>
<sequence length="169" mass="18358">MPFDDRAEVAPEDAPFFNAVLTPHRSLGPRGFLVVMGAICAVSFTVGILFWAIGAWPIFGFCGLDVLLVWLAFRANYRAARAREEIAVSTAEIRIRRVSPKGRAEEVRLNPVWARLVVERTEDEGVTRLALASHGRAVEIGHFLAPVERESFAAAFGDALATARAGGPA</sequence>
<feature type="transmembrane region" description="Helical" evidence="1">
    <location>
        <begin position="56"/>
        <end position="73"/>
    </location>
</feature>
<keyword evidence="1" id="KW-1133">Transmembrane helix</keyword>
<protein>
    <submittedName>
        <fullName evidence="2">DUF2244 domain-containing protein</fullName>
    </submittedName>
</protein>
<feature type="transmembrane region" description="Helical" evidence="1">
    <location>
        <begin position="31"/>
        <end position="50"/>
    </location>
</feature>
<gene>
    <name evidence="2" type="ORF">F0357_10260</name>
</gene>
<keyword evidence="1" id="KW-0812">Transmembrane</keyword>
<dbReference type="EMBL" id="VWNA01000001">
    <property type="protein sequence ID" value="MQT13024.1"/>
    <property type="molecule type" value="Genomic_DNA"/>
</dbReference>
<dbReference type="InterPro" id="IPR016990">
    <property type="entry name" value="UCP032162_TM"/>
</dbReference>
<evidence type="ECO:0000313" key="2">
    <source>
        <dbReference type="EMBL" id="MQT13024.1"/>
    </source>
</evidence>
<dbReference type="PIRSF" id="PIRSF032162">
    <property type="entry name" value="UCP032162_imp"/>
    <property type="match status" value="1"/>
</dbReference>
<dbReference type="AlphaFoldDB" id="A0A6A7Y1W7"/>
<evidence type="ECO:0000256" key="1">
    <source>
        <dbReference type="SAM" id="Phobius"/>
    </source>
</evidence>
<reference evidence="2 3" key="1">
    <citation type="submission" date="2019-09" db="EMBL/GenBank/DDBJ databases">
        <title>Segnochrobactrum spirostomi gen. nov., sp. nov., isolated from the ciliate Spirostomum cf. yagiui and description of a novel family, Segnochrobactraceae fam. nov. within the order Rhizobiales of the class Alphaproteobacteria.</title>
        <authorList>
            <person name="Akter S."/>
            <person name="Shazib S.U.A."/>
            <person name="Shin M.K."/>
        </authorList>
    </citation>
    <scope>NUCLEOTIDE SEQUENCE [LARGE SCALE GENOMIC DNA]</scope>
    <source>
        <strain evidence="2 3">Sp-1</strain>
    </source>
</reference>